<sequence length="330" mass="34607">MKLSMKSSGRVVRAAAALILGGGTVALLPVPASAATADFKVQGEWTTGYTAAMTVRNNEPNTITSWRVEFDLPAGTTIPYHWSVQGGVIGNNHYVFTNQAWNGTLAPGASTTFGWQANGTGKPYNCLVNGQPCGGTGPEQMDVNPPSTPTNIQVDGAEDAPGMLIVSWDAATDDRGVVAYEIHGNGGRMATTTETSYRMPVPPPALMAFGIRAVDAAGNLSPSGIVDFTGGQDSQPPTAPANLRINGPQGGYLKVGWDASQDRFLVAGYELYLNSQLISKVGGTSGYVPYHGYGTYWVAVRAFDGFGHFSPLTQIGLAIDPPPPSPSPTR</sequence>
<keyword evidence="3" id="KW-0119">Carbohydrate metabolism</keyword>
<dbReference type="Gene3D" id="2.60.40.290">
    <property type="match status" value="1"/>
</dbReference>
<protein>
    <submittedName>
        <fullName evidence="6">Cellulose binding domain-containing protein</fullName>
    </submittedName>
</protein>
<dbReference type="InterPro" id="IPR001919">
    <property type="entry name" value="CBD2"/>
</dbReference>
<dbReference type="Gene3D" id="2.60.40.10">
    <property type="entry name" value="Immunoglobulins"/>
    <property type="match status" value="2"/>
</dbReference>
<keyword evidence="7" id="KW-1185">Reference proteome</keyword>
<dbReference type="SUPFAM" id="SSF49384">
    <property type="entry name" value="Carbohydrate-binding domain"/>
    <property type="match status" value="1"/>
</dbReference>
<dbReference type="InterPro" id="IPR013783">
    <property type="entry name" value="Ig-like_fold"/>
</dbReference>
<evidence type="ECO:0000259" key="5">
    <source>
        <dbReference type="PROSITE" id="PS51173"/>
    </source>
</evidence>
<evidence type="ECO:0000256" key="4">
    <source>
        <dbReference type="SAM" id="SignalP"/>
    </source>
</evidence>
<dbReference type="SMART" id="SM00637">
    <property type="entry name" value="CBD_II"/>
    <property type="match status" value="1"/>
</dbReference>
<gene>
    <name evidence="6" type="ORF">ACFOX0_16690</name>
</gene>
<dbReference type="Pfam" id="PF00553">
    <property type="entry name" value="CBM_2"/>
    <property type="match status" value="1"/>
</dbReference>
<feature type="chain" id="PRO_5046988877" evidence="4">
    <location>
        <begin position="35"/>
        <end position="330"/>
    </location>
</feature>
<dbReference type="RefSeq" id="WP_377546604.1">
    <property type="nucleotide sequence ID" value="NZ_JBHSBN010000010.1"/>
</dbReference>
<reference evidence="7" key="1">
    <citation type="journal article" date="2019" name="Int. J. Syst. Evol. Microbiol.">
        <title>The Global Catalogue of Microorganisms (GCM) 10K type strain sequencing project: providing services to taxonomists for standard genome sequencing and annotation.</title>
        <authorList>
            <consortium name="The Broad Institute Genomics Platform"/>
            <consortium name="The Broad Institute Genome Sequencing Center for Infectious Disease"/>
            <person name="Wu L."/>
            <person name="Ma J."/>
        </authorList>
    </citation>
    <scope>NUCLEOTIDE SEQUENCE [LARGE SCALE GENOMIC DNA]</scope>
    <source>
        <strain evidence="7">2902at01</strain>
    </source>
</reference>
<evidence type="ECO:0000313" key="6">
    <source>
        <dbReference type="EMBL" id="MFC4107553.1"/>
    </source>
</evidence>
<dbReference type="SUPFAM" id="SSF49265">
    <property type="entry name" value="Fibronectin type III"/>
    <property type="match status" value="1"/>
</dbReference>
<comment type="caution">
    <text evidence="6">The sequence shown here is derived from an EMBL/GenBank/DDBJ whole genome shotgun (WGS) entry which is preliminary data.</text>
</comment>
<dbReference type="PROSITE" id="PS51173">
    <property type="entry name" value="CBM2"/>
    <property type="match status" value="1"/>
</dbReference>
<accession>A0ABV8KNB5</accession>
<dbReference type="Proteomes" id="UP001595868">
    <property type="component" value="Unassembled WGS sequence"/>
</dbReference>
<dbReference type="InterPro" id="IPR012291">
    <property type="entry name" value="CBM2_carb-bd_dom_sf"/>
</dbReference>
<keyword evidence="1" id="KW-0378">Hydrolase</keyword>
<organism evidence="6 7">
    <name type="scientific">Micromonospora zhanjiangensis</name>
    <dbReference type="NCBI Taxonomy" id="1522057"/>
    <lineage>
        <taxon>Bacteria</taxon>
        <taxon>Bacillati</taxon>
        <taxon>Actinomycetota</taxon>
        <taxon>Actinomycetes</taxon>
        <taxon>Micromonosporales</taxon>
        <taxon>Micromonosporaceae</taxon>
        <taxon>Micromonospora</taxon>
    </lineage>
</organism>
<evidence type="ECO:0000256" key="2">
    <source>
        <dbReference type="ARBA" id="ARBA00023295"/>
    </source>
</evidence>
<dbReference type="InterPro" id="IPR036116">
    <property type="entry name" value="FN3_sf"/>
</dbReference>
<evidence type="ECO:0000256" key="3">
    <source>
        <dbReference type="ARBA" id="ARBA00023326"/>
    </source>
</evidence>
<dbReference type="InterPro" id="IPR008965">
    <property type="entry name" value="CBM2/CBM3_carb-bd_dom_sf"/>
</dbReference>
<name>A0ABV8KNB5_9ACTN</name>
<feature type="signal peptide" evidence="4">
    <location>
        <begin position="1"/>
        <end position="34"/>
    </location>
</feature>
<keyword evidence="3" id="KW-0624">Polysaccharide degradation</keyword>
<dbReference type="InterPro" id="IPR018366">
    <property type="entry name" value="CBM2_CS"/>
</dbReference>
<keyword evidence="2" id="KW-0326">Glycosidase</keyword>
<dbReference type="PROSITE" id="PS00561">
    <property type="entry name" value="CBM2_A"/>
    <property type="match status" value="1"/>
</dbReference>
<evidence type="ECO:0000313" key="7">
    <source>
        <dbReference type="Proteomes" id="UP001595868"/>
    </source>
</evidence>
<proteinExistence type="predicted"/>
<evidence type="ECO:0000256" key="1">
    <source>
        <dbReference type="ARBA" id="ARBA00022801"/>
    </source>
</evidence>
<dbReference type="EMBL" id="JBHSBN010000010">
    <property type="protein sequence ID" value="MFC4107553.1"/>
    <property type="molecule type" value="Genomic_DNA"/>
</dbReference>
<feature type="domain" description="CBM2" evidence="5">
    <location>
        <begin position="28"/>
        <end position="136"/>
    </location>
</feature>
<keyword evidence="4" id="KW-0732">Signal</keyword>